<dbReference type="AlphaFoldDB" id="A0A833GWJ8"/>
<dbReference type="InterPro" id="IPR008551">
    <property type="entry name" value="TANGO2"/>
</dbReference>
<name>A0A833GWJ8_9LEPT</name>
<dbReference type="PANTHER" id="PTHR17985">
    <property type="entry name" value="SER/THR-RICH PROTEIN T10 IN DGCR REGION"/>
    <property type="match status" value="1"/>
</dbReference>
<dbReference type="Proteomes" id="UP000460298">
    <property type="component" value="Unassembled WGS sequence"/>
</dbReference>
<dbReference type="Pfam" id="PF05742">
    <property type="entry name" value="TANGO2"/>
    <property type="match status" value="1"/>
</dbReference>
<reference evidence="1 2" key="1">
    <citation type="submission" date="2019-10" db="EMBL/GenBank/DDBJ databases">
        <title>Extracellular Electron Transfer in a Candidatus Methanoperedens spp. Enrichment Culture.</title>
        <authorList>
            <person name="Berger S."/>
            <person name="Rangel Shaw D."/>
            <person name="Berben T."/>
            <person name="In 'T Zandt M."/>
            <person name="Frank J."/>
            <person name="Reimann J."/>
            <person name="Jetten M.S.M."/>
            <person name="Welte C.U."/>
        </authorList>
    </citation>
    <scope>NUCLEOTIDE SEQUENCE [LARGE SCALE GENOMIC DNA]</scope>
    <source>
        <strain evidence="1">SB12</strain>
    </source>
</reference>
<accession>A0A833GWJ8</accession>
<gene>
    <name evidence="1" type="ORF">F9K24_21990</name>
</gene>
<proteinExistence type="predicted"/>
<dbReference type="PANTHER" id="PTHR17985:SF8">
    <property type="entry name" value="TRANSPORT AND GOLGI ORGANIZATION PROTEIN 2 HOMOLOG"/>
    <property type="match status" value="1"/>
</dbReference>
<protein>
    <submittedName>
        <fullName evidence="1">NRDE family protein</fullName>
    </submittedName>
</protein>
<evidence type="ECO:0000313" key="1">
    <source>
        <dbReference type="EMBL" id="KAB2928411.1"/>
    </source>
</evidence>
<evidence type="ECO:0000313" key="2">
    <source>
        <dbReference type="Proteomes" id="UP000460298"/>
    </source>
</evidence>
<comment type="caution">
    <text evidence="1">The sequence shown here is derived from an EMBL/GenBank/DDBJ whole genome shotgun (WGS) entry which is preliminary data.</text>
</comment>
<organism evidence="1 2">
    <name type="scientific">Leptonema illini</name>
    <dbReference type="NCBI Taxonomy" id="183"/>
    <lineage>
        <taxon>Bacteria</taxon>
        <taxon>Pseudomonadati</taxon>
        <taxon>Spirochaetota</taxon>
        <taxon>Spirochaetia</taxon>
        <taxon>Leptospirales</taxon>
        <taxon>Leptospiraceae</taxon>
        <taxon>Leptonema</taxon>
    </lineage>
</organism>
<sequence length="267" mass="29738">MCLILFAWRCHPGYRLILAANRDEFFARPAAAMAAWPDWPGIVAGRDLQAGGTWFGLARDGRFAAVTNYRDPHAFSPDALSRGRLPVDYLQSGVTPWQFCTRHRQEWPRYNGFNLLLGDAGDLVYASNRLDHPHRVAPGIHGLSNHLLDSPWPKVARGREHLRRLLASSAEVDCNRLFALLEDKWQPPAAELPDTGVGPEWERLLATIFISGSSYGTRSSLVLTVEDSGRTTCIERRFRHAQGAAVEDGRVGYSCNPPDGELKILVP</sequence>
<dbReference type="EMBL" id="WBUI01000051">
    <property type="protein sequence ID" value="KAB2928411.1"/>
    <property type="molecule type" value="Genomic_DNA"/>
</dbReference>